<keyword evidence="4" id="KW-1185">Reference proteome</keyword>
<dbReference type="AlphaFoldDB" id="A0A936ZQB9"/>
<organism evidence="3 4">
    <name type="scientific">Ramlibacter aurantiacus</name>
    <dbReference type="NCBI Taxonomy" id="2801330"/>
    <lineage>
        <taxon>Bacteria</taxon>
        <taxon>Pseudomonadati</taxon>
        <taxon>Pseudomonadota</taxon>
        <taxon>Betaproteobacteria</taxon>
        <taxon>Burkholderiales</taxon>
        <taxon>Comamonadaceae</taxon>
        <taxon>Ramlibacter</taxon>
    </lineage>
</organism>
<dbReference type="PANTHER" id="PTHR30399">
    <property type="entry name" value="UNCHARACTERIZED PROTEIN YGJP"/>
    <property type="match status" value="1"/>
</dbReference>
<evidence type="ECO:0000313" key="4">
    <source>
        <dbReference type="Proteomes" id="UP000613011"/>
    </source>
</evidence>
<dbReference type="InterPro" id="IPR053136">
    <property type="entry name" value="UTP_pyrophosphatase-like"/>
</dbReference>
<evidence type="ECO:0000256" key="1">
    <source>
        <dbReference type="SAM" id="MobiDB-lite"/>
    </source>
</evidence>
<dbReference type="PANTHER" id="PTHR30399:SF1">
    <property type="entry name" value="UTP PYROPHOSPHATASE"/>
    <property type="match status" value="1"/>
</dbReference>
<dbReference type="Gene3D" id="3.30.2010.10">
    <property type="entry name" value="Metalloproteases ('zincins'), catalytic domain"/>
    <property type="match status" value="1"/>
</dbReference>
<feature type="domain" description="YgjP-like metallopeptidase" evidence="2">
    <location>
        <begin position="77"/>
        <end position="295"/>
    </location>
</feature>
<comment type="caution">
    <text evidence="3">The sequence shown here is derived from an EMBL/GenBank/DDBJ whole genome shotgun (WGS) entry which is preliminary data.</text>
</comment>
<proteinExistence type="predicted"/>
<reference evidence="3" key="1">
    <citation type="submission" date="2021-01" db="EMBL/GenBank/DDBJ databases">
        <title>Ramlibacter sp. strain AW1 16S ribosomal RNA gene Genome sequencing and assembly.</title>
        <authorList>
            <person name="Kang M."/>
        </authorList>
    </citation>
    <scope>NUCLEOTIDE SEQUENCE</scope>
    <source>
        <strain evidence="3">AW1</strain>
    </source>
</reference>
<evidence type="ECO:0000259" key="2">
    <source>
        <dbReference type="Pfam" id="PF01863"/>
    </source>
</evidence>
<dbReference type="InterPro" id="IPR002725">
    <property type="entry name" value="YgjP-like_metallopeptidase"/>
</dbReference>
<dbReference type="Proteomes" id="UP000613011">
    <property type="component" value="Unassembled WGS sequence"/>
</dbReference>
<sequence length="302" mass="33773">MKGLVQLALDLFEDDPPPAERIDKPPRPAPPVPAAAPALPIASVLQPAVFRHPKADRHTVLGEVRVAYELRRARRRHIGFLVGPEGLTVSAPRWVPLYEIEAALQKKAGWIVRKLVEMRDRDQRREAGRIEWRDGASLPFLGEPVRIVLDARASSLAPGGLLRPAAGATAGPPDLQLHLALPQQAEPGQIRDAVQAWLMRQATRVFNERLAHFAPLLGVRWSKLTLSSASTRWGSAHSNGSIRLNWRLIHFRLPIIDYVVAHELSHLRVMDHSPRFWETVGSVVPDYAHLRSQLRADPLPPW</sequence>
<feature type="region of interest" description="Disordered" evidence="1">
    <location>
        <begin position="14"/>
        <end position="35"/>
    </location>
</feature>
<gene>
    <name evidence="3" type="ORF">JI739_15580</name>
</gene>
<dbReference type="RefSeq" id="WP_201684831.1">
    <property type="nucleotide sequence ID" value="NZ_JAEQNA010000005.1"/>
</dbReference>
<evidence type="ECO:0000313" key="3">
    <source>
        <dbReference type="EMBL" id="MBL0421771.1"/>
    </source>
</evidence>
<dbReference type="Pfam" id="PF01863">
    <property type="entry name" value="YgjP-like"/>
    <property type="match status" value="1"/>
</dbReference>
<name>A0A936ZQB9_9BURK</name>
<dbReference type="EMBL" id="JAEQNA010000005">
    <property type="protein sequence ID" value="MBL0421771.1"/>
    <property type="molecule type" value="Genomic_DNA"/>
</dbReference>
<dbReference type="CDD" id="cd07344">
    <property type="entry name" value="M48_yhfN_like"/>
    <property type="match status" value="1"/>
</dbReference>
<accession>A0A936ZQB9</accession>
<protein>
    <submittedName>
        <fullName evidence="3">M48 family metallopeptidase</fullName>
    </submittedName>
</protein>